<dbReference type="RefSeq" id="WP_098007305.1">
    <property type="nucleotide sequence ID" value="NZ_JAWLRU010000002.1"/>
</dbReference>
<name>A0A9X6XUZ5_BACCE</name>
<feature type="transmembrane region" description="Helical" evidence="1">
    <location>
        <begin position="90"/>
        <end position="109"/>
    </location>
</feature>
<evidence type="ECO:0000256" key="1">
    <source>
        <dbReference type="SAM" id="Phobius"/>
    </source>
</evidence>
<comment type="caution">
    <text evidence="2">The sequence shown here is derived from an EMBL/GenBank/DDBJ whole genome shotgun (WGS) entry which is preliminary data.</text>
</comment>
<protein>
    <submittedName>
        <fullName evidence="2">Uncharacterized protein</fullName>
    </submittedName>
</protein>
<keyword evidence="1" id="KW-0812">Transmembrane</keyword>
<keyword evidence="1" id="KW-0472">Membrane</keyword>
<evidence type="ECO:0000313" key="2">
    <source>
        <dbReference type="EMBL" id="PDZ94098.1"/>
    </source>
</evidence>
<evidence type="ECO:0000313" key="3">
    <source>
        <dbReference type="Proteomes" id="UP000219922"/>
    </source>
</evidence>
<reference evidence="2 3" key="1">
    <citation type="submission" date="2017-09" db="EMBL/GenBank/DDBJ databases">
        <title>Large-scale bioinformatics analysis of Bacillus genomes uncovers conserved roles of natural products in bacterial physiology.</title>
        <authorList>
            <consortium name="Agbiome Team Llc"/>
            <person name="Bleich R.M."/>
            <person name="Grubbs K.J."/>
            <person name="Santa Maria K.C."/>
            <person name="Allen S.E."/>
            <person name="Farag S."/>
            <person name="Shank E.A."/>
            <person name="Bowers A."/>
        </authorList>
    </citation>
    <scope>NUCLEOTIDE SEQUENCE [LARGE SCALE GENOMIC DNA]</scope>
    <source>
        <strain evidence="2 3">AFS092789</strain>
    </source>
</reference>
<dbReference type="AlphaFoldDB" id="A0A9X6XUZ5"/>
<proteinExistence type="predicted"/>
<dbReference type="EMBL" id="NVMX01000263">
    <property type="protein sequence ID" value="PDZ94098.1"/>
    <property type="molecule type" value="Genomic_DNA"/>
</dbReference>
<dbReference type="Proteomes" id="UP000219922">
    <property type="component" value="Unassembled WGS sequence"/>
</dbReference>
<sequence>MKTLKSYMLFGLIGIGVLLGFANSETLIYADNGVPYLNEKSKSDSPDEKTYGQTKEDAQKTIDGIAGKNKDEMILDMNGLEVFHKQGTNFVEIIAGLMWGFCFLVIVAAGFKIALSEGNKQAMTHAKMQIIFAGIGIGVSSLVFVIIKLFQDVLS</sequence>
<accession>A0A9X6XUZ5</accession>
<keyword evidence="1" id="KW-1133">Transmembrane helix</keyword>
<organism evidence="2 3">
    <name type="scientific">Bacillus cereus</name>
    <dbReference type="NCBI Taxonomy" id="1396"/>
    <lineage>
        <taxon>Bacteria</taxon>
        <taxon>Bacillati</taxon>
        <taxon>Bacillota</taxon>
        <taxon>Bacilli</taxon>
        <taxon>Bacillales</taxon>
        <taxon>Bacillaceae</taxon>
        <taxon>Bacillus</taxon>
        <taxon>Bacillus cereus group</taxon>
    </lineage>
</organism>
<gene>
    <name evidence="2" type="ORF">CON36_35580</name>
</gene>
<feature type="transmembrane region" description="Helical" evidence="1">
    <location>
        <begin position="130"/>
        <end position="150"/>
    </location>
</feature>